<dbReference type="PANTHER" id="PTHR30547:SF5">
    <property type="entry name" value="NUCLEASE YHCG-RELATED"/>
    <property type="match status" value="1"/>
</dbReference>
<sequence length="51" mass="6082">MWAGRWFAFDKSYFKVDLVLYNCLLQCFVLVDLKLGKLTHQDLGQMHIYVN</sequence>
<dbReference type="InterPro" id="IPR053148">
    <property type="entry name" value="PD-DEXK-like_domain"/>
</dbReference>
<evidence type="ECO:0000313" key="2">
    <source>
        <dbReference type="EMBL" id="GAA4397359.1"/>
    </source>
</evidence>
<evidence type="ECO:0000259" key="1">
    <source>
        <dbReference type="Pfam" id="PF06250"/>
    </source>
</evidence>
<name>A0ABP8JXU9_9BACT</name>
<reference evidence="3" key="1">
    <citation type="journal article" date="2019" name="Int. J. Syst. Evol. Microbiol.">
        <title>The Global Catalogue of Microorganisms (GCM) 10K type strain sequencing project: providing services to taxonomists for standard genome sequencing and annotation.</title>
        <authorList>
            <consortium name="The Broad Institute Genomics Platform"/>
            <consortium name="The Broad Institute Genome Sequencing Center for Infectious Disease"/>
            <person name="Wu L."/>
            <person name="Ma J."/>
        </authorList>
    </citation>
    <scope>NUCLEOTIDE SEQUENCE [LARGE SCALE GENOMIC DNA]</scope>
    <source>
        <strain evidence="3">JCM 17925</strain>
    </source>
</reference>
<dbReference type="Pfam" id="PF06250">
    <property type="entry name" value="YhcG_C"/>
    <property type="match status" value="1"/>
</dbReference>
<feature type="domain" description="YhcG PDDEXK nuclease" evidence="1">
    <location>
        <begin position="9"/>
        <end position="51"/>
    </location>
</feature>
<comment type="caution">
    <text evidence="2">The sequence shown here is derived from an EMBL/GenBank/DDBJ whole genome shotgun (WGS) entry which is preliminary data.</text>
</comment>
<evidence type="ECO:0000313" key="3">
    <source>
        <dbReference type="Proteomes" id="UP001500936"/>
    </source>
</evidence>
<protein>
    <recommendedName>
        <fullName evidence="1">YhcG PDDEXK nuclease domain-containing protein</fullName>
    </recommendedName>
</protein>
<accession>A0ABP8JXU9</accession>
<proteinExistence type="predicted"/>
<gene>
    <name evidence="2" type="ORF">GCM10023187_06710</name>
</gene>
<dbReference type="PANTHER" id="PTHR30547">
    <property type="entry name" value="UNCHARACTERIZED PROTEIN YHCG-RELATED"/>
    <property type="match status" value="1"/>
</dbReference>
<keyword evidence="3" id="KW-1185">Reference proteome</keyword>
<dbReference type="Proteomes" id="UP001500936">
    <property type="component" value="Unassembled WGS sequence"/>
</dbReference>
<dbReference type="EMBL" id="BAABHB010000001">
    <property type="protein sequence ID" value="GAA4397359.1"/>
    <property type="molecule type" value="Genomic_DNA"/>
</dbReference>
<organism evidence="2 3">
    <name type="scientific">Nibrella viscosa</name>
    <dbReference type="NCBI Taxonomy" id="1084524"/>
    <lineage>
        <taxon>Bacteria</taxon>
        <taxon>Pseudomonadati</taxon>
        <taxon>Bacteroidota</taxon>
        <taxon>Cytophagia</taxon>
        <taxon>Cytophagales</taxon>
        <taxon>Spirosomataceae</taxon>
        <taxon>Nibrella</taxon>
    </lineage>
</organism>
<dbReference type="InterPro" id="IPR009362">
    <property type="entry name" value="YhcG_C"/>
</dbReference>